<gene>
    <name evidence="1" type="ORF">SAMN03080617_04262</name>
</gene>
<reference evidence="2" key="1">
    <citation type="submission" date="2016-10" db="EMBL/GenBank/DDBJ databases">
        <authorList>
            <person name="Varghese N."/>
            <person name="Submissions S."/>
        </authorList>
    </citation>
    <scope>NUCLEOTIDE SEQUENCE [LARGE SCALE GENOMIC DNA]</scope>
    <source>
        <strain evidence="2">DSM 22703</strain>
    </source>
</reference>
<name>A0A1G5ZQ66_9BACT</name>
<feature type="non-terminal residue" evidence="1">
    <location>
        <position position="1"/>
    </location>
</feature>
<evidence type="ECO:0000313" key="1">
    <source>
        <dbReference type="EMBL" id="SDA96636.1"/>
    </source>
</evidence>
<evidence type="ECO:0000313" key="2">
    <source>
        <dbReference type="Proteomes" id="UP000198756"/>
    </source>
</evidence>
<accession>A0A1G5ZQ66</accession>
<sequence>WQVEKAFRMSKTDLRFRPIFHRKETRIKAHLIICFAAYAVFKELEALIKKNNIDLSVQKAIAELNEVQELTYRLPKSKQLKHQLLTPNELQEQLMAMKI</sequence>
<dbReference type="EMBL" id="FMXE01000053">
    <property type="protein sequence ID" value="SDA96636.1"/>
    <property type="molecule type" value="Genomic_DNA"/>
</dbReference>
<dbReference type="Proteomes" id="UP000198756">
    <property type="component" value="Unassembled WGS sequence"/>
</dbReference>
<protein>
    <recommendedName>
        <fullName evidence="3">Transposase DDE domain-containing protein</fullName>
    </recommendedName>
</protein>
<keyword evidence="2" id="KW-1185">Reference proteome</keyword>
<organism evidence="1 2">
    <name type="scientific">Algoriphagus alkaliphilus</name>
    <dbReference type="NCBI Taxonomy" id="279824"/>
    <lineage>
        <taxon>Bacteria</taxon>
        <taxon>Pseudomonadati</taxon>
        <taxon>Bacteroidota</taxon>
        <taxon>Cytophagia</taxon>
        <taxon>Cytophagales</taxon>
        <taxon>Cyclobacteriaceae</taxon>
        <taxon>Algoriphagus</taxon>
    </lineage>
</organism>
<proteinExistence type="predicted"/>
<evidence type="ECO:0008006" key="3">
    <source>
        <dbReference type="Google" id="ProtNLM"/>
    </source>
</evidence>
<dbReference type="AlphaFoldDB" id="A0A1G5ZQ66"/>